<dbReference type="SUPFAM" id="SSF81383">
    <property type="entry name" value="F-box domain"/>
    <property type="match status" value="1"/>
</dbReference>
<dbReference type="Pfam" id="PF12937">
    <property type="entry name" value="F-box-like"/>
    <property type="match status" value="1"/>
</dbReference>
<reference evidence="4 5" key="1">
    <citation type="submission" date="2024-02" db="EMBL/GenBank/DDBJ databases">
        <authorList>
            <person name="Daric V."/>
            <person name="Darras S."/>
        </authorList>
    </citation>
    <scope>NUCLEOTIDE SEQUENCE [LARGE SCALE GENOMIC DNA]</scope>
</reference>
<dbReference type="Pfam" id="PF13516">
    <property type="entry name" value="LRR_6"/>
    <property type="match status" value="1"/>
</dbReference>
<sequence>MEDLGSSFCTKELSSDLDWARLPVEIWLQIFGDLPQSTLLFVVRYVCRFFKSLTFDPSLWRKIDLNKWKENTTLSFLQIKDSVLLAEDEETDADMRNIVAKLLKYGDLSSTDLFTPVISRVSKSLLSMSFSRYTGDFVFGSHERSLLYECSNIVCLDLAFCDNITTPILDEISLNCEKIETLILQGCSEVNDDAMKAVSTFKHLTKLDISHCAAVTDVGINFLAGMPCRILHFLSDGVLHLSDWGVLNLVSHQTEIECLVLDGEDLTDISVIVSCRHLANLQKFQMSFCSKLTDQSILALCGKVRLQRLHLRKISSQVSTQALVRLFQEEPLANLRDLAICDTEHVNDDVINTISSGCPLLQRIHLDWCCEASDKSISELFQLCRELEHVSLVGLVRLKGPWLINVDHHLPKLRHLDLSLCNDIPDAQLYKLVLRKRDIVAYTYFHERITFENVLEHVDEEHERSSKEPHPNPFEEECPGSRGATVEF</sequence>
<evidence type="ECO:0000313" key="4">
    <source>
        <dbReference type="EMBL" id="CAK8677913.1"/>
    </source>
</evidence>
<keyword evidence="5" id="KW-1185">Reference proteome</keyword>
<dbReference type="InterPro" id="IPR001810">
    <property type="entry name" value="F-box_dom"/>
</dbReference>
<dbReference type="Gene3D" id="1.20.1280.50">
    <property type="match status" value="1"/>
</dbReference>
<dbReference type="Gene3D" id="3.80.10.10">
    <property type="entry name" value="Ribonuclease Inhibitor"/>
    <property type="match status" value="2"/>
</dbReference>
<dbReference type="PROSITE" id="PS50181">
    <property type="entry name" value="FBOX"/>
    <property type="match status" value="1"/>
</dbReference>
<comment type="caution">
    <text evidence="4">The sequence shown here is derived from an EMBL/GenBank/DDBJ whole genome shotgun (WGS) entry which is preliminary data.</text>
</comment>
<feature type="domain" description="F-box" evidence="3">
    <location>
        <begin position="16"/>
        <end position="63"/>
    </location>
</feature>
<dbReference type="InterPro" id="IPR006553">
    <property type="entry name" value="Leu-rich_rpt_Cys-con_subtyp"/>
</dbReference>
<evidence type="ECO:0000256" key="2">
    <source>
        <dbReference type="SAM" id="MobiDB-lite"/>
    </source>
</evidence>
<gene>
    <name evidence="4" type="ORF">CVLEPA_LOCUS7897</name>
</gene>
<dbReference type="InterPro" id="IPR057207">
    <property type="entry name" value="FBXL15_LRR"/>
</dbReference>
<dbReference type="Pfam" id="PF25372">
    <property type="entry name" value="DUF7885"/>
    <property type="match status" value="1"/>
</dbReference>
<keyword evidence="1" id="KW-0833">Ubl conjugation pathway</keyword>
<evidence type="ECO:0000259" key="3">
    <source>
        <dbReference type="PROSITE" id="PS50181"/>
    </source>
</evidence>
<proteinExistence type="predicted"/>
<dbReference type="EMBL" id="CAWYQH010000046">
    <property type="protein sequence ID" value="CAK8677913.1"/>
    <property type="molecule type" value="Genomic_DNA"/>
</dbReference>
<evidence type="ECO:0000313" key="5">
    <source>
        <dbReference type="Proteomes" id="UP001642483"/>
    </source>
</evidence>
<accession>A0ABP0FIM6</accession>
<dbReference type="Proteomes" id="UP001642483">
    <property type="component" value="Unassembled WGS sequence"/>
</dbReference>
<name>A0ABP0FIM6_CLALP</name>
<dbReference type="SMART" id="SM00367">
    <property type="entry name" value="LRR_CC"/>
    <property type="match status" value="6"/>
</dbReference>
<dbReference type="InterPro" id="IPR036047">
    <property type="entry name" value="F-box-like_dom_sf"/>
</dbReference>
<dbReference type="SMART" id="SM00256">
    <property type="entry name" value="FBOX"/>
    <property type="match status" value="1"/>
</dbReference>
<dbReference type="PANTHER" id="PTHR13318">
    <property type="entry name" value="PARTNER OF PAIRED, ISOFORM B-RELATED"/>
    <property type="match status" value="1"/>
</dbReference>
<dbReference type="InterPro" id="IPR001611">
    <property type="entry name" value="Leu-rich_rpt"/>
</dbReference>
<feature type="region of interest" description="Disordered" evidence="2">
    <location>
        <begin position="460"/>
        <end position="488"/>
    </location>
</feature>
<organism evidence="4 5">
    <name type="scientific">Clavelina lepadiformis</name>
    <name type="common">Light-bulb sea squirt</name>
    <name type="synonym">Ascidia lepadiformis</name>
    <dbReference type="NCBI Taxonomy" id="159417"/>
    <lineage>
        <taxon>Eukaryota</taxon>
        <taxon>Metazoa</taxon>
        <taxon>Chordata</taxon>
        <taxon>Tunicata</taxon>
        <taxon>Ascidiacea</taxon>
        <taxon>Aplousobranchia</taxon>
        <taxon>Clavelinidae</taxon>
        <taxon>Clavelina</taxon>
    </lineage>
</organism>
<feature type="compositionally biased region" description="Basic and acidic residues" evidence="2">
    <location>
        <begin position="460"/>
        <end position="470"/>
    </location>
</feature>
<dbReference type="SUPFAM" id="SSF52047">
    <property type="entry name" value="RNI-like"/>
    <property type="match status" value="1"/>
</dbReference>
<dbReference type="InterPro" id="IPR032675">
    <property type="entry name" value="LRR_dom_sf"/>
</dbReference>
<evidence type="ECO:0000256" key="1">
    <source>
        <dbReference type="ARBA" id="ARBA00022786"/>
    </source>
</evidence>
<protein>
    <recommendedName>
        <fullName evidence="3">F-box domain-containing protein</fullName>
    </recommendedName>
</protein>